<keyword evidence="3" id="KW-0813">Transport</keyword>
<dbReference type="PROSITE" id="PS51257">
    <property type="entry name" value="PROKAR_LIPOPROTEIN"/>
    <property type="match status" value="1"/>
</dbReference>
<comment type="caution">
    <text evidence="8">The sequence shown here is derived from an EMBL/GenBank/DDBJ whole genome shotgun (WGS) entry which is preliminary data.</text>
</comment>
<keyword evidence="4" id="KW-0406">Ion transport</keyword>
<reference evidence="8" key="1">
    <citation type="submission" date="2018-02" db="EMBL/GenBank/DDBJ databases">
        <authorList>
            <person name="Vasarhelyi B.M."/>
            <person name="Deshmukh S."/>
            <person name="Balint B."/>
            <person name="Kukolya J."/>
        </authorList>
    </citation>
    <scope>NUCLEOTIDE SEQUENCE</scope>
    <source>
        <strain evidence="8">KB22</strain>
    </source>
</reference>
<dbReference type="CDD" id="cd01140">
    <property type="entry name" value="FatB"/>
    <property type="match status" value="1"/>
</dbReference>
<dbReference type="PANTHER" id="PTHR30532">
    <property type="entry name" value="IRON III DICITRATE-BINDING PERIPLASMIC PROTEIN"/>
    <property type="match status" value="1"/>
</dbReference>
<evidence type="ECO:0000313" key="8">
    <source>
        <dbReference type="EMBL" id="MBE8712782.1"/>
    </source>
</evidence>
<keyword evidence="9" id="KW-1185">Reference proteome</keyword>
<evidence type="ECO:0000313" key="9">
    <source>
        <dbReference type="Proteomes" id="UP000616201"/>
    </source>
</evidence>
<dbReference type="GO" id="GO:0030288">
    <property type="term" value="C:outer membrane-bounded periplasmic space"/>
    <property type="evidence" value="ECO:0007669"/>
    <property type="project" value="TreeGrafter"/>
</dbReference>
<dbReference type="AlphaFoldDB" id="A0A928YPQ4"/>
<evidence type="ECO:0000256" key="1">
    <source>
        <dbReference type="ARBA" id="ARBA00004196"/>
    </source>
</evidence>
<comment type="similarity">
    <text evidence="2">Belongs to the bacterial solute-binding protein 8 family.</text>
</comment>
<dbReference type="EMBL" id="PRDK01000003">
    <property type="protein sequence ID" value="MBE8712782.1"/>
    <property type="molecule type" value="Genomic_DNA"/>
</dbReference>
<evidence type="ECO:0000256" key="6">
    <source>
        <dbReference type="SAM" id="SignalP"/>
    </source>
</evidence>
<proteinExistence type="inferred from homology"/>
<dbReference type="Pfam" id="PF01497">
    <property type="entry name" value="Peripla_BP_2"/>
    <property type="match status" value="1"/>
</dbReference>
<dbReference type="PANTHER" id="PTHR30532:SF28">
    <property type="entry name" value="PETROBACTIN-BINDING PROTEIN YCLQ"/>
    <property type="match status" value="1"/>
</dbReference>
<keyword evidence="4" id="KW-0408">Iron</keyword>
<evidence type="ECO:0000256" key="3">
    <source>
        <dbReference type="ARBA" id="ARBA00022448"/>
    </source>
</evidence>
<organism evidence="8 9">
    <name type="scientific">Sphingobacterium hungaricum</name>
    <dbReference type="NCBI Taxonomy" id="2082723"/>
    <lineage>
        <taxon>Bacteria</taxon>
        <taxon>Pseudomonadati</taxon>
        <taxon>Bacteroidota</taxon>
        <taxon>Sphingobacteriia</taxon>
        <taxon>Sphingobacteriales</taxon>
        <taxon>Sphingobacteriaceae</taxon>
        <taxon>Sphingobacterium</taxon>
    </lineage>
</organism>
<dbReference type="InterPro" id="IPR051313">
    <property type="entry name" value="Bact_iron-sidero_bind"/>
</dbReference>
<feature type="domain" description="Fe/B12 periplasmic-binding" evidence="7">
    <location>
        <begin position="51"/>
        <end position="311"/>
    </location>
</feature>
<feature type="chain" id="PRO_5037092452" evidence="6">
    <location>
        <begin position="25"/>
        <end position="311"/>
    </location>
</feature>
<dbReference type="Gene3D" id="3.40.50.1980">
    <property type="entry name" value="Nitrogenase molybdenum iron protein domain"/>
    <property type="match status" value="2"/>
</dbReference>
<dbReference type="Proteomes" id="UP000616201">
    <property type="component" value="Unassembled WGS sequence"/>
</dbReference>
<evidence type="ECO:0000256" key="2">
    <source>
        <dbReference type="ARBA" id="ARBA00008814"/>
    </source>
</evidence>
<dbReference type="GO" id="GO:1901678">
    <property type="term" value="P:iron coordination entity transport"/>
    <property type="evidence" value="ECO:0007669"/>
    <property type="project" value="UniProtKB-ARBA"/>
</dbReference>
<keyword evidence="5 6" id="KW-0732">Signal</keyword>
<evidence type="ECO:0000256" key="4">
    <source>
        <dbReference type="ARBA" id="ARBA00022496"/>
    </source>
</evidence>
<dbReference type="RefSeq" id="WP_196935936.1">
    <property type="nucleotide sequence ID" value="NZ_MU158698.1"/>
</dbReference>
<evidence type="ECO:0000259" key="7">
    <source>
        <dbReference type="PROSITE" id="PS50983"/>
    </source>
</evidence>
<dbReference type="SUPFAM" id="SSF53807">
    <property type="entry name" value="Helical backbone' metal receptor"/>
    <property type="match status" value="1"/>
</dbReference>
<sequence length="311" mass="34004">MNKILQSALLLFAIIGLSSCNSSQQEGSDSTDTVVVEHKLGKTTVNSHPKNIVVFDMGALETLDELGVPVVGIPKDHVPDHLSKYKTNTEVADAGSLLEPNFEKINAMQPDLILISERQVKNYEELSKIAPTIYVGVDPKDYMNSFEKNVLLIGQLVNKEAEAKEKVDATKAKLADAQAKLAGNDKKALVIMHNNGRFSANGKGSRFGFIFTEMGLKPAQDDLEVATHGQKISNEFIAEINPDYLFVVDRNAVVSGQPVNKSEIENKLIQQTNAYKNGKIIYLDPQIWYLSGGGLTSTNRMIDDILAAASN</sequence>
<dbReference type="PROSITE" id="PS50983">
    <property type="entry name" value="FE_B12_PBP"/>
    <property type="match status" value="1"/>
</dbReference>
<comment type="subcellular location">
    <subcellularLocation>
        <location evidence="1">Cell envelope</location>
    </subcellularLocation>
</comment>
<protein>
    <submittedName>
        <fullName evidence="8">ABC transporter</fullName>
    </submittedName>
</protein>
<dbReference type="InterPro" id="IPR002491">
    <property type="entry name" value="ABC_transptr_periplasmic_BD"/>
</dbReference>
<evidence type="ECO:0000256" key="5">
    <source>
        <dbReference type="ARBA" id="ARBA00022729"/>
    </source>
</evidence>
<dbReference type="InterPro" id="IPR033870">
    <property type="entry name" value="FatB"/>
</dbReference>
<gene>
    <name evidence="8" type="ORF">C4F49_03710</name>
</gene>
<name>A0A928YPQ4_9SPHI</name>
<keyword evidence="4" id="KW-0410">Iron transport</keyword>
<accession>A0A928YPQ4</accession>
<feature type="signal peptide" evidence="6">
    <location>
        <begin position="1"/>
        <end position="24"/>
    </location>
</feature>